<name>A0A5P8PM66_9CAUD</name>
<keyword evidence="2" id="KW-1185">Reference proteome</keyword>
<dbReference type="EMBL" id="MN095772">
    <property type="protein sequence ID" value="QFR57759.1"/>
    <property type="molecule type" value="Genomic_DNA"/>
</dbReference>
<proteinExistence type="predicted"/>
<evidence type="ECO:0000313" key="2">
    <source>
        <dbReference type="Proteomes" id="UP000325424"/>
    </source>
</evidence>
<organism evidence="1 2">
    <name type="scientific">Stenotrophomonas phage Moby</name>
    <dbReference type="NCBI Taxonomy" id="2601680"/>
    <lineage>
        <taxon>Viruses</taxon>
        <taxon>Duplodnaviria</taxon>
        <taxon>Heunggongvirae</taxon>
        <taxon>Uroviricota</taxon>
        <taxon>Caudoviricetes</taxon>
        <taxon>Menderavirus</taxon>
        <taxon>Menderavirus moby</taxon>
    </lineage>
</organism>
<dbReference type="Proteomes" id="UP000325424">
    <property type="component" value="Segment"/>
</dbReference>
<accession>A0A5P8PM66</accession>
<reference evidence="2" key="1">
    <citation type="submission" date="2019-06" db="EMBL/GenBank/DDBJ databases">
        <title>Complete genome sequence of Stenotrophomonas phage Moby.</title>
        <authorList>
            <person name="Vicary A."/>
            <person name="Newkirk H."/>
            <person name="Moreland R."/>
            <person name="Liu M."/>
            <person name="Ramsey J."/>
            <person name="Gonzalez C.F."/>
            <person name="Leavitt J."/>
        </authorList>
    </citation>
    <scope>NUCLEOTIDE SEQUENCE [LARGE SCALE GENOMIC DNA]</scope>
</reference>
<sequence length="238" mass="27518">MTTLQDVLPSEFRGYSDTEAYKYKDVKVVEQIDGTVTPWPGHEKNVFWWFLLENGKRVGWNENPSRGWTFPVLGKARKPKAPKKTRLVYRLNFTGHRYNGPYHRPEGSLSDEVLDAIYNTRNDLIEHATPHSQQSKASWNHGEDSEIYKSISKANAKFLNEYGHEGNKGYFGWSKPGLMIGYFRNMETWYAAFKAFEVTILEVSEDESFIYPDGQIVFDMAKAVVVKTIQTVEELEKM</sequence>
<protein>
    <submittedName>
        <fullName evidence="1">Uncharacterized protein</fullName>
    </submittedName>
</protein>
<gene>
    <name evidence="1" type="ORF">CPT_Moby_011</name>
</gene>
<evidence type="ECO:0000313" key="1">
    <source>
        <dbReference type="EMBL" id="QFR57759.1"/>
    </source>
</evidence>